<dbReference type="InterPro" id="IPR027417">
    <property type="entry name" value="P-loop_NTPase"/>
</dbReference>
<feature type="compositionally biased region" description="Low complexity" evidence="1">
    <location>
        <begin position="1027"/>
        <end position="1038"/>
    </location>
</feature>
<dbReference type="Gene3D" id="2.30.30.940">
    <property type="match status" value="1"/>
</dbReference>
<comment type="caution">
    <text evidence="3">The sequence shown here is derived from an EMBL/GenBank/DDBJ whole genome shotgun (WGS) entry which is preliminary data.</text>
</comment>
<accession>A0A512E1P2</accession>
<dbReference type="EMBL" id="BJYZ01000046">
    <property type="protein sequence ID" value="GEO42632.1"/>
    <property type="molecule type" value="Genomic_DNA"/>
</dbReference>
<dbReference type="RefSeq" id="WP_147041161.1">
    <property type="nucleotide sequence ID" value="NZ_BJYZ01000046.1"/>
</dbReference>
<protein>
    <recommendedName>
        <fullName evidence="2">TrwC relaxase domain-containing protein</fullName>
    </recommendedName>
</protein>
<evidence type="ECO:0000313" key="3">
    <source>
        <dbReference type="EMBL" id="GEO42632.1"/>
    </source>
</evidence>
<evidence type="ECO:0000256" key="1">
    <source>
        <dbReference type="SAM" id="MobiDB-lite"/>
    </source>
</evidence>
<dbReference type="Gene3D" id="3.40.50.300">
    <property type="entry name" value="P-loop containing nucleotide triphosphate hydrolases"/>
    <property type="match status" value="2"/>
</dbReference>
<evidence type="ECO:0000313" key="4">
    <source>
        <dbReference type="Proteomes" id="UP000321523"/>
    </source>
</evidence>
<feature type="domain" description="TrwC relaxase" evidence="2">
    <location>
        <begin position="35"/>
        <end position="311"/>
    </location>
</feature>
<keyword evidence="4" id="KW-1185">Reference proteome</keyword>
<proteinExistence type="predicted"/>
<dbReference type="SUPFAM" id="SSF52540">
    <property type="entry name" value="P-loop containing nucleoside triphosphate hydrolases"/>
    <property type="match status" value="2"/>
</dbReference>
<organism evidence="3 4">
    <name type="scientific">Skermanella aerolata</name>
    <dbReference type="NCBI Taxonomy" id="393310"/>
    <lineage>
        <taxon>Bacteria</taxon>
        <taxon>Pseudomonadati</taxon>
        <taxon>Pseudomonadota</taxon>
        <taxon>Alphaproteobacteria</taxon>
        <taxon>Rhodospirillales</taxon>
        <taxon>Azospirillaceae</taxon>
        <taxon>Skermanella</taxon>
    </lineage>
</organism>
<reference evidence="3 4" key="1">
    <citation type="submission" date="2019-07" db="EMBL/GenBank/DDBJ databases">
        <title>Whole genome shotgun sequence of Skermanella aerolata NBRC 106429.</title>
        <authorList>
            <person name="Hosoyama A."/>
            <person name="Uohara A."/>
            <person name="Ohji S."/>
            <person name="Ichikawa N."/>
        </authorList>
    </citation>
    <scope>NUCLEOTIDE SEQUENCE [LARGE SCALE GENOMIC DNA]</scope>
    <source>
        <strain evidence="3 4">NBRC 106429</strain>
    </source>
</reference>
<dbReference type="Proteomes" id="UP000321523">
    <property type="component" value="Unassembled WGS sequence"/>
</dbReference>
<feature type="region of interest" description="Disordered" evidence="1">
    <location>
        <begin position="1023"/>
        <end position="1046"/>
    </location>
</feature>
<dbReference type="InterPro" id="IPR014862">
    <property type="entry name" value="TrwC"/>
</dbReference>
<dbReference type="OrthoDB" id="98563at2"/>
<dbReference type="AlphaFoldDB" id="A0A512E1P2"/>
<dbReference type="NCBIfam" id="NF041492">
    <property type="entry name" value="MobF"/>
    <property type="match status" value="1"/>
</dbReference>
<dbReference type="Pfam" id="PF13604">
    <property type="entry name" value="AAA_30"/>
    <property type="match status" value="1"/>
</dbReference>
<name>A0A512E1P2_9PROT</name>
<dbReference type="SUPFAM" id="SSF55464">
    <property type="entry name" value="Origin of replication-binding domain, RBD-like"/>
    <property type="match status" value="1"/>
</dbReference>
<sequence>MLTYATIAAGSPSDTAGMVNHLLNETLPREVADLTRYYTRGMETGADEAIARQDMDPLVAKGLGIDPDRALSREELSALLAGRRTDGEKIEGKTYSQLRTYTDPKTGEEKEKVPLGSVDFCMTPDKSVSVAWAFAGPAEQAAIYQAHRDAAHEVMLHIEQEIGRAGKGKGGKDGHDPGGIGWVAFDHYTSRPTLWIARNEDGKRITEAVPMRVAGDPDLHTHFTVMNAVFCENGRVGSLDLDRLEGLIKEGGALYQAHLATNLRKLGADAILDPDTGAARLTAIPETVRSHFSKKTVNGEEVAREYAKTQGLDWDALTPERKTGLLKSGTQGMALRGLDADTIGKLKKDDMADFADWKRQAAELNWKHDTILTRQPDGPQIEREKRLDRAYREALPWLEKDLDSRAVITWAEVRTAAARGLIASGIDSTAEIEAVTSLFRQKGVRQYGEMTTLLVAGDDGERHTKVTTGLHLAHEQEFIEKAKAAADDRSGALSRNQIKQAIRQSGLSFEGDHGRAQLNAIHRLGEGGKLGVLIGAAGAGKTTLMQPLISAWQAHGKQVYGIALAWRQADDLTDAGIHQRDVKALSVFFQAVEKEQITLDRKAVVVVDELSLLGTRQGLELVRLQEKHGFQLAMIGDDRQCQAIEAGPIIELTRKALGADQVPEILTTVRQQTEREREIAAAFRAGKAAEAFAMKREDRTVELVPGSYQEAIKRAAELVKERIQANAGDPRYTLTLSAPTNTDAHQIGMAVREARRELGQIGRDTVRIKATDRDGNGYDMALASGDKVRLFSSTRAKGQMGSIGRNGSILTVLDAKKDGMTVKSANGKEGFIPWKTLADDKGHIRLAYGEVATTHTAQGSTSTEHIYVLPQGSKAVNAFSAYSSSTRHRRSSFMLLSAGAEMAEVAQRRPLNDTRPISEQDAWANAARNLSRQPVKNMATDLIKQSVNTERGAARAMQRGFQRIEQRVKKGMAGTALHLSFQQTRENRKVRELAAILAETAKQRGQILTRMGNFGEQVKQVIEKGKPQPSRVQQSPQPSKGPRISL</sequence>
<gene>
    <name evidence="3" type="ORF">SAE02_67800</name>
</gene>
<evidence type="ECO:0000259" key="2">
    <source>
        <dbReference type="Pfam" id="PF08751"/>
    </source>
</evidence>
<dbReference type="Pfam" id="PF08751">
    <property type="entry name" value="TrwC"/>
    <property type="match status" value="1"/>
</dbReference>